<comment type="caution">
    <text evidence="1">The sequence shown here is derived from an EMBL/GenBank/DDBJ whole genome shotgun (WGS) entry which is preliminary data.</text>
</comment>
<dbReference type="EMBL" id="CAJVPZ010001355">
    <property type="protein sequence ID" value="CAG8490472.1"/>
    <property type="molecule type" value="Genomic_DNA"/>
</dbReference>
<organism evidence="1 2">
    <name type="scientific">Racocetra fulgida</name>
    <dbReference type="NCBI Taxonomy" id="60492"/>
    <lineage>
        <taxon>Eukaryota</taxon>
        <taxon>Fungi</taxon>
        <taxon>Fungi incertae sedis</taxon>
        <taxon>Mucoromycota</taxon>
        <taxon>Glomeromycotina</taxon>
        <taxon>Glomeromycetes</taxon>
        <taxon>Diversisporales</taxon>
        <taxon>Gigasporaceae</taxon>
        <taxon>Racocetra</taxon>
    </lineage>
</organism>
<dbReference type="AlphaFoldDB" id="A0A9N8WQT2"/>
<gene>
    <name evidence="1" type="ORF">RFULGI_LOCUS1960</name>
</gene>
<reference evidence="1" key="1">
    <citation type="submission" date="2021-06" db="EMBL/GenBank/DDBJ databases">
        <authorList>
            <person name="Kallberg Y."/>
            <person name="Tangrot J."/>
            <person name="Rosling A."/>
        </authorList>
    </citation>
    <scope>NUCLEOTIDE SEQUENCE</scope>
    <source>
        <strain evidence="1">IN212</strain>
    </source>
</reference>
<evidence type="ECO:0000313" key="2">
    <source>
        <dbReference type="Proteomes" id="UP000789396"/>
    </source>
</evidence>
<dbReference type="OrthoDB" id="2420177at2759"/>
<sequence length="91" mass="10673">MNLSAKEKRALATARELIKKLDNKIFHVFEDGGSPYGIIGSKKFKYEDDLPEQITDEFDMEFKCQEEFADFLLTQIETKERKFSLGQYKKI</sequence>
<name>A0A9N8WQT2_9GLOM</name>
<accession>A0A9N8WQT2</accession>
<keyword evidence="2" id="KW-1185">Reference proteome</keyword>
<evidence type="ECO:0000313" key="1">
    <source>
        <dbReference type="EMBL" id="CAG8490472.1"/>
    </source>
</evidence>
<protein>
    <submittedName>
        <fullName evidence="1">12878_t:CDS:1</fullName>
    </submittedName>
</protein>
<proteinExistence type="predicted"/>
<dbReference type="Proteomes" id="UP000789396">
    <property type="component" value="Unassembled WGS sequence"/>
</dbReference>